<proteinExistence type="inferred from homology"/>
<evidence type="ECO:0000313" key="3">
    <source>
        <dbReference type="Proteomes" id="UP001366166"/>
    </source>
</evidence>
<dbReference type="Gene3D" id="3.40.190.10">
    <property type="entry name" value="Periplasmic binding protein-like II"/>
    <property type="match status" value="1"/>
</dbReference>
<dbReference type="AlphaFoldDB" id="A0AAU9EJH9"/>
<organism evidence="2 3">
    <name type="scientific">Desulfoferula mesophila</name>
    <dbReference type="NCBI Taxonomy" id="3058419"/>
    <lineage>
        <taxon>Bacteria</taxon>
        <taxon>Pseudomonadati</taxon>
        <taxon>Thermodesulfobacteriota</taxon>
        <taxon>Desulfarculia</taxon>
        <taxon>Desulfarculales</taxon>
        <taxon>Desulfarculaceae</taxon>
        <taxon>Desulfoferula</taxon>
    </lineage>
</organism>
<dbReference type="Gene3D" id="3.40.190.150">
    <property type="entry name" value="Bordetella uptake gene, domain 1"/>
    <property type="match status" value="1"/>
</dbReference>
<dbReference type="CDD" id="cd07012">
    <property type="entry name" value="PBP2_Bug_TTT"/>
    <property type="match status" value="1"/>
</dbReference>
<dbReference type="PANTHER" id="PTHR42928:SF5">
    <property type="entry name" value="BLR1237 PROTEIN"/>
    <property type="match status" value="1"/>
</dbReference>
<dbReference type="PANTHER" id="PTHR42928">
    <property type="entry name" value="TRICARBOXYLATE-BINDING PROTEIN"/>
    <property type="match status" value="1"/>
</dbReference>
<keyword evidence="2" id="KW-0449">Lipoprotein</keyword>
<evidence type="ECO:0000313" key="2">
    <source>
        <dbReference type="EMBL" id="BEQ16890.1"/>
    </source>
</evidence>
<gene>
    <name evidence="2" type="ORF">FAK_39560</name>
</gene>
<dbReference type="KEGG" id="dmp:FAK_39560"/>
<dbReference type="Pfam" id="PF03401">
    <property type="entry name" value="TctC"/>
    <property type="match status" value="1"/>
</dbReference>
<dbReference type="InterPro" id="IPR042100">
    <property type="entry name" value="Bug_dom1"/>
</dbReference>
<sequence>MGNALCAEGKYPQKAIKLYVPYGAGGATDLAARVLVGVVQDYLGQSVVVINKPGASGSICLDFMTKQKPDGYSMLMVAIGSNALYTAMNTKLPFKYDDFTYVARTQINPGVTIVNAKRPWKTFDEFRAAIKKDPGKIKFATAGLGTIQHLSAAMIYKALGIPIKNLVAVPYDSGTAAVLAVASGEADAFSGNLSEAVSSLRGGLVRPLAVTTPERVDGYKDIPTFTELGLPQIDLVGFRGIAGPKNLPPEVVKAWEEAMAKTAKNKAWLKLVKNLGDEPGYLDSKAFTAFEDKEFKRYRELFTELGLLVK</sequence>
<dbReference type="InterPro" id="IPR005064">
    <property type="entry name" value="BUG"/>
</dbReference>
<reference evidence="3" key="1">
    <citation type="journal article" date="2023" name="Arch. Microbiol.">
        <title>Desulfoferula mesophilus gen. nov. sp. nov., a mesophilic sulfate-reducing bacterium isolated from a brackish lake sediment.</title>
        <authorList>
            <person name="Watanabe T."/>
            <person name="Yabe T."/>
            <person name="Tsuji J.M."/>
            <person name="Fukui M."/>
        </authorList>
    </citation>
    <scope>NUCLEOTIDE SEQUENCE [LARGE SCALE GENOMIC DNA]</scope>
    <source>
        <strain evidence="3">12FAK</strain>
    </source>
</reference>
<name>A0AAU9EJH9_9BACT</name>
<dbReference type="SUPFAM" id="SSF53850">
    <property type="entry name" value="Periplasmic binding protein-like II"/>
    <property type="match status" value="1"/>
</dbReference>
<dbReference type="Proteomes" id="UP001366166">
    <property type="component" value="Chromosome"/>
</dbReference>
<protein>
    <submittedName>
        <fullName evidence="2">Lipoprotein</fullName>
    </submittedName>
</protein>
<dbReference type="EMBL" id="AP028679">
    <property type="protein sequence ID" value="BEQ16890.1"/>
    <property type="molecule type" value="Genomic_DNA"/>
</dbReference>
<keyword evidence="3" id="KW-1185">Reference proteome</keyword>
<comment type="similarity">
    <text evidence="1">Belongs to the UPF0065 (bug) family.</text>
</comment>
<evidence type="ECO:0000256" key="1">
    <source>
        <dbReference type="ARBA" id="ARBA00006987"/>
    </source>
</evidence>
<dbReference type="PIRSF" id="PIRSF017082">
    <property type="entry name" value="YflP"/>
    <property type="match status" value="1"/>
</dbReference>
<accession>A0AAU9EJH9</accession>